<dbReference type="Proteomes" id="UP000285146">
    <property type="component" value="Unassembled WGS sequence"/>
</dbReference>
<dbReference type="OrthoDB" id="4731637at2759"/>
<feature type="transmembrane region" description="Helical" evidence="1">
    <location>
        <begin position="75"/>
        <end position="104"/>
    </location>
</feature>
<gene>
    <name evidence="2" type="ORF">VPNG_02001</name>
</gene>
<dbReference type="AlphaFoldDB" id="A0A423XI23"/>
<organism evidence="2 3">
    <name type="scientific">Cytospora leucostoma</name>
    <dbReference type="NCBI Taxonomy" id="1230097"/>
    <lineage>
        <taxon>Eukaryota</taxon>
        <taxon>Fungi</taxon>
        <taxon>Dikarya</taxon>
        <taxon>Ascomycota</taxon>
        <taxon>Pezizomycotina</taxon>
        <taxon>Sordariomycetes</taxon>
        <taxon>Sordariomycetidae</taxon>
        <taxon>Diaporthales</taxon>
        <taxon>Cytosporaceae</taxon>
        <taxon>Cytospora</taxon>
    </lineage>
</organism>
<evidence type="ECO:0000256" key="1">
    <source>
        <dbReference type="SAM" id="Phobius"/>
    </source>
</evidence>
<accession>A0A423XI23</accession>
<feature type="transmembrane region" description="Helical" evidence="1">
    <location>
        <begin position="45"/>
        <end position="63"/>
    </location>
</feature>
<reference evidence="2 3" key="1">
    <citation type="submission" date="2015-09" db="EMBL/GenBank/DDBJ databases">
        <title>Host preference determinants of Valsa canker pathogens revealed by comparative genomics.</title>
        <authorList>
            <person name="Yin Z."/>
            <person name="Huang L."/>
        </authorList>
    </citation>
    <scope>NUCLEOTIDE SEQUENCE [LARGE SCALE GENOMIC DNA]</scope>
    <source>
        <strain evidence="2 3">SXYLt</strain>
    </source>
</reference>
<comment type="caution">
    <text evidence="2">The sequence shown here is derived from an EMBL/GenBank/DDBJ whole genome shotgun (WGS) entry which is preliminary data.</text>
</comment>
<keyword evidence="1" id="KW-1133">Transmembrane helix</keyword>
<proteinExistence type="predicted"/>
<name>A0A423XI23_9PEZI</name>
<evidence type="ECO:0000313" key="3">
    <source>
        <dbReference type="Proteomes" id="UP000285146"/>
    </source>
</evidence>
<keyword evidence="1" id="KW-0812">Transmembrane</keyword>
<sequence>MPADGLTKNLSRAQFEHFRALLHLYDMRELLKEQLNKGAKAHAQVVLELSTLSSLILLLPHGFEVLGSPGELVAGLLLLLLLLVLLLVLVLLLLLVLLLVLLVLPLHSLDQERPDAAVGGADNLY</sequence>
<keyword evidence="1" id="KW-0472">Membrane</keyword>
<keyword evidence="3" id="KW-1185">Reference proteome</keyword>
<protein>
    <submittedName>
        <fullName evidence="2">Uncharacterized protein</fullName>
    </submittedName>
</protein>
<dbReference type="EMBL" id="LKEB01000008">
    <property type="protein sequence ID" value="ROW15719.1"/>
    <property type="molecule type" value="Genomic_DNA"/>
</dbReference>
<evidence type="ECO:0000313" key="2">
    <source>
        <dbReference type="EMBL" id="ROW15719.1"/>
    </source>
</evidence>
<dbReference type="InParanoid" id="A0A423XI23"/>